<accession>A0A9P1FE35</accession>
<evidence type="ECO:0000313" key="4">
    <source>
        <dbReference type="EMBL" id="CAL4759933.1"/>
    </source>
</evidence>
<evidence type="ECO:0000256" key="1">
    <source>
        <dbReference type="SAM" id="MobiDB-lite"/>
    </source>
</evidence>
<reference evidence="4 5" key="2">
    <citation type="submission" date="2024-05" db="EMBL/GenBank/DDBJ databases">
        <authorList>
            <person name="Chen Y."/>
            <person name="Shah S."/>
            <person name="Dougan E. K."/>
            <person name="Thang M."/>
            <person name="Chan C."/>
        </authorList>
    </citation>
    <scope>NUCLEOTIDE SEQUENCE [LARGE SCALE GENOMIC DNA]</scope>
</reference>
<dbReference type="CDD" id="cd18186">
    <property type="entry name" value="BTB_POZ_ZBTB_KLHL-like"/>
    <property type="match status" value="1"/>
</dbReference>
<dbReference type="OrthoDB" id="10250130at2759"/>
<dbReference type="Pfam" id="PF00651">
    <property type="entry name" value="BTB"/>
    <property type="match status" value="1"/>
</dbReference>
<proteinExistence type="predicted"/>
<evidence type="ECO:0000313" key="5">
    <source>
        <dbReference type="Proteomes" id="UP001152797"/>
    </source>
</evidence>
<dbReference type="AlphaFoldDB" id="A0A9P1FE35"/>
<evidence type="ECO:0000259" key="2">
    <source>
        <dbReference type="PROSITE" id="PS50097"/>
    </source>
</evidence>
<dbReference type="InterPro" id="IPR000210">
    <property type="entry name" value="BTB/POZ_dom"/>
</dbReference>
<dbReference type="EMBL" id="CAMXCT030000023">
    <property type="protein sequence ID" value="CAL4759933.1"/>
    <property type="molecule type" value="Genomic_DNA"/>
</dbReference>
<protein>
    <submittedName>
        <fullName evidence="4">BTB domain-containing protein</fullName>
    </submittedName>
</protein>
<dbReference type="PANTHER" id="PTHR24413">
    <property type="entry name" value="SPECKLE-TYPE POZ PROTEIN"/>
    <property type="match status" value="1"/>
</dbReference>
<feature type="region of interest" description="Disordered" evidence="1">
    <location>
        <begin position="1"/>
        <end position="23"/>
    </location>
</feature>
<feature type="domain" description="BTB" evidence="2">
    <location>
        <begin position="358"/>
        <end position="430"/>
    </location>
</feature>
<gene>
    <name evidence="3" type="ORF">C1SCF055_LOCUS1189</name>
</gene>
<dbReference type="SUPFAM" id="SSF54695">
    <property type="entry name" value="POZ domain"/>
    <property type="match status" value="1"/>
</dbReference>
<reference evidence="3" key="1">
    <citation type="submission" date="2022-10" db="EMBL/GenBank/DDBJ databases">
        <authorList>
            <person name="Chen Y."/>
            <person name="Dougan E. K."/>
            <person name="Chan C."/>
            <person name="Rhodes N."/>
            <person name="Thang M."/>
        </authorList>
    </citation>
    <scope>NUCLEOTIDE SEQUENCE</scope>
</reference>
<dbReference type="EMBL" id="CAMXCT010000023">
    <property type="protein sequence ID" value="CAI3972621.1"/>
    <property type="molecule type" value="Genomic_DNA"/>
</dbReference>
<organism evidence="3">
    <name type="scientific">Cladocopium goreaui</name>
    <dbReference type="NCBI Taxonomy" id="2562237"/>
    <lineage>
        <taxon>Eukaryota</taxon>
        <taxon>Sar</taxon>
        <taxon>Alveolata</taxon>
        <taxon>Dinophyceae</taxon>
        <taxon>Suessiales</taxon>
        <taxon>Symbiodiniaceae</taxon>
        <taxon>Cladocopium</taxon>
    </lineage>
</organism>
<dbReference type="Gene3D" id="3.30.710.10">
    <property type="entry name" value="Potassium Channel Kv1.1, Chain A"/>
    <property type="match status" value="2"/>
</dbReference>
<dbReference type="EMBL" id="CAMXCT020000023">
    <property type="protein sequence ID" value="CAL1125996.1"/>
    <property type="molecule type" value="Genomic_DNA"/>
</dbReference>
<keyword evidence="5" id="KW-1185">Reference proteome</keyword>
<name>A0A9P1FE35_9DINO</name>
<dbReference type="PROSITE" id="PS50097">
    <property type="entry name" value="BTB"/>
    <property type="match status" value="1"/>
</dbReference>
<dbReference type="InterPro" id="IPR011333">
    <property type="entry name" value="SKP1/BTB/POZ_sf"/>
</dbReference>
<dbReference type="SMART" id="SM00225">
    <property type="entry name" value="BTB"/>
    <property type="match status" value="2"/>
</dbReference>
<feature type="compositionally biased region" description="Low complexity" evidence="1">
    <location>
        <begin position="42"/>
        <end position="56"/>
    </location>
</feature>
<dbReference type="Proteomes" id="UP001152797">
    <property type="component" value="Unassembled WGS sequence"/>
</dbReference>
<sequence length="621" mass="67189">MESLAPLEPSPESRFDTVETVEPPLPQMSALQLAVDESEPLLPRLPGPRKLLPSPSAQRPCGGEGLRRDLLAFYDRHDDALADLIIHINEGAVVANMALVEARLPALLSSAEALGEADPALLVDDRGRRGAGPGLHQVRLSGVSRATLVQLLRWAYGEAVPAVGAVAERGGEEADAISLSVAFDLLEACSKFEVERLEALLRETLLESLDLPKFASVLRESHVRQIPGLKQGCMRFALHNFAPRHGFSSVRPSNRKANMLRRTGRLLEVLTSDDQLVDHPELFMKELSELPEVVSDLFRLGRVWKDAEEPGGLAAARPAPAVPSTLVNDLSRLFDVARQEEREDDAHGTTRSPCDLAPDCRVVVGEEMFLAHSVILSARSDFFKAAFSSDMVERNSLMVTLQHYRGDRPGRDAMLAILYFLYTGKTSKVTGSIAMDVLCLLGAEGDGDAVGGFLQLHDAATLRRACEAAAEHAAGEDEDGFIHLLLQAHELGALRLKTWAIRMAVHHFKELALRGALEVLPSTLLTEVLREVAVGYDRLLPSAAKGMRWELSLLPKAEKCLENTYEALTSPDLSCGAGACGTAGCSEASLVASFETPVRVHRIRVGVDLTKASAGSTGGSR</sequence>
<feature type="region of interest" description="Disordered" evidence="1">
    <location>
        <begin position="42"/>
        <end position="63"/>
    </location>
</feature>
<evidence type="ECO:0000313" key="3">
    <source>
        <dbReference type="EMBL" id="CAI3972621.1"/>
    </source>
</evidence>
<comment type="caution">
    <text evidence="3">The sequence shown here is derived from an EMBL/GenBank/DDBJ whole genome shotgun (WGS) entry which is preliminary data.</text>
</comment>